<dbReference type="InterPro" id="IPR005119">
    <property type="entry name" value="LysR_subst-bd"/>
</dbReference>
<dbReference type="SUPFAM" id="SSF46785">
    <property type="entry name" value="Winged helix' DNA-binding domain"/>
    <property type="match status" value="1"/>
</dbReference>
<reference evidence="6 7" key="1">
    <citation type="submission" date="2018-09" db="EMBL/GenBank/DDBJ databases">
        <authorList>
            <person name="Wang F."/>
        </authorList>
    </citation>
    <scope>NUCLEOTIDE SEQUENCE [LARGE SCALE GENOMIC DNA]</scope>
    <source>
        <strain evidence="6 7">PLHSC7-2</strain>
    </source>
</reference>
<keyword evidence="3" id="KW-0238">DNA-binding</keyword>
<evidence type="ECO:0000256" key="1">
    <source>
        <dbReference type="ARBA" id="ARBA00009437"/>
    </source>
</evidence>
<dbReference type="InterPro" id="IPR036388">
    <property type="entry name" value="WH-like_DNA-bd_sf"/>
</dbReference>
<dbReference type="PANTHER" id="PTHR30118:SF7">
    <property type="entry name" value="TRANSCRIPTIONAL REGULATOR LYSR FAMILY"/>
    <property type="match status" value="1"/>
</dbReference>
<reference evidence="6 7" key="2">
    <citation type="submission" date="2019-01" db="EMBL/GenBank/DDBJ databases">
        <title>Motilimonas pumilus sp. nov., isolated from the gut of sea cucumber (Apostichopus japonicus).</title>
        <authorList>
            <person name="Wang F.-Q."/>
            <person name="Ren L.-H."/>
            <person name="Lin Y.-W."/>
            <person name="Sun G.-H."/>
            <person name="Du Z.-J."/>
            <person name="Zhao J.-X."/>
            <person name="Liu X.-J."/>
            <person name="Liu L.-J."/>
        </authorList>
    </citation>
    <scope>NUCLEOTIDE SEQUENCE [LARGE SCALE GENOMIC DNA]</scope>
    <source>
        <strain evidence="6 7">PLHSC7-2</strain>
    </source>
</reference>
<dbReference type="PROSITE" id="PS50931">
    <property type="entry name" value="HTH_LYSR"/>
    <property type="match status" value="1"/>
</dbReference>
<dbReference type="Pfam" id="PF03466">
    <property type="entry name" value="LysR_substrate"/>
    <property type="match status" value="1"/>
</dbReference>
<accession>A0A418YL31</accession>
<gene>
    <name evidence="6" type="ORF">D1Z90_01960</name>
</gene>
<evidence type="ECO:0000256" key="3">
    <source>
        <dbReference type="ARBA" id="ARBA00023125"/>
    </source>
</evidence>
<dbReference type="InterPro" id="IPR050389">
    <property type="entry name" value="LysR-type_TF"/>
</dbReference>
<organism evidence="6 7">
    <name type="scientific">Motilimonas pumila</name>
    <dbReference type="NCBI Taxonomy" id="2303987"/>
    <lineage>
        <taxon>Bacteria</taxon>
        <taxon>Pseudomonadati</taxon>
        <taxon>Pseudomonadota</taxon>
        <taxon>Gammaproteobacteria</taxon>
        <taxon>Alteromonadales</taxon>
        <taxon>Alteromonadales genera incertae sedis</taxon>
        <taxon>Motilimonas</taxon>
    </lineage>
</organism>
<evidence type="ECO:0000256" key="2">
    <source>
        <dbReference type="ARBA" id="ARBA00023015"/>
    </source>
</evidence>
<dbReference type="EMBL" id="QZCH01000001">
    <property type="protein sequence ID" value="RJG51520.1"/>
    <property type="molecule type" value="Genomic_DNA"/>
</dbReference>
<dbReference type="OrthoDB" id="6621790at2"/>
<dbReference type="InterPro" id="IPR036390">
    <property type="entry name" value="WH_DNA-bd_sf"/>
</dbReference>
<evidence type="ECO:0000256" key="4">
    <source>
        <dbReference type="ARBA" id="ARBA00023163"/>
    </source>
</evidence>
<sequence>MIEQNLSRVDLNLLVALSVLLKLRSVSKAADTLYLSQSAMSRTLSRLRETFDDPLFYRTPHGIRPTEKALLLEQQLNHTISQLSQLFEPEKFDPMLCDKAMSISVPSLMSHAVLLPLLNKIHQQSNITLTEYPAKQDALKPLEAGLFDFAFSVIPTQQPHFCCQPLTNIDVTIFARPEHPLCSQQADLDDCLAYPFVDLLIDSEANLTFQNPLQQHLVQQDKARNVIFRTGQLSLLLEMLATSDSLLMGPSILADAAHLRPLLRPVHQYKSKEPMMLYLLQHDRTQNSQAHQWVKNIVLQQFS</sequence>
<evidence type="ECO:0000259" key="5">
    <source>
        <dbReference type="PROSITE" id="PS50931"/>
    </source>
</evidence>
<keyword evidence="4" id="KW-0804">Transcription</keyword>
<name>A0A418YL31_9GAMM</name>
<dbReference type="PANTHER" id="PTHR30118">
    <property type="entry name" value="HTH-TYPE TRANSCRIPTIONAL REGULATOR LEUO-RELATED"/>
    <property type="match status" value="1"/>
</dbReference>
<dbReference type="InterPro" id="IPR000847">
    <property type="entry name" value="LysR_HTH_N"/>
</dbReference>
<dbReference type="Proteomes" id="UP000283255">
    <property type="component" value="Unassembled WGS sequence"/>
</dbReference>
<dbReference type="Pfam" id="PF00126">
    <property type="entry name" value="HTH_1"/>
    <property type="match status" value="1"/>
</dbReference>
<feature type="domain" description="HTH lysR-type" evidence="5">
    <location>
        <begin position="9"/>
        <end position="66"/>
    </location>
</feature>
<dbReference type="GO" id="GO:0003677">
    <property type="term" value="F:DNA binding"/>
    <property type="evidence" value="ECO:0007669"/>
    <property type="project" value="UniProtKB-KW"/>
</dbReference>
<protein>
    <submittedName>
        <fullName evidence="6">LysR family transcriptional regulator</fullName>
    </submittedName>
</protein>
<keyword evidence="2" id="KW-0805">Transcription regulation</keyword>
<dbReference type="SUPFAM" id="SSF53850">
    <property type="entry name" value="Periplasmic binding protein-like II"/>
    <property type="match status" value="1"/>
</dbReference>
<dbReference type="AlphaFoldDB" id="A0A418YL31"/>
<evidence type="ECO:0000313" key="6">
    <source>
        <dbReference type="EMBL" id="RJG51520.1"/>
    </source>
</evidence>
<comment type="caution">
    <text evidence="6">The sequence shown here is derived from an EMBL/GenBank/DDBJ whole genome shotgun (WGS) entry which is preliminary data.</text>
</comment>
<dbReference type="GO" id="GO:0003700">
    <property type="term" value="F:DNA-binding transcription factor activity"/>
    <property type="evidence" value="ECO:0007669"/>
    <property type="project" value="InterPro"/>
</dbReference>
<dbReference type="Gene3D" id="1.10.10.10">
    <property type="entry name" value="Winged helix-like DNA-binding domain superfamily/Winged helix DNA-binding domain"/>
    <property type="match status" value="1"/>
</dbReference>
<comment type="similarity">
    <text evidence="1">Belongs to the LysR transcriptional regulatory family.</text>
</comment>
<dbReference type="Gene3D" id="3.40.190.10">
    <property type="entry name" value="Periplasmic binding protein-like II"/>
    <property type="match status" value="2"/>
</dbReference>
<dbReference type="RefSeq" id="WP_119909044.1">
    <property type="nucleotide sequence ID" value="NZ_QZCH01000001.1"/>
</dbReference>
<proteinExistence type="inferred from homology"/>
<keyword evidence="7" id="KW-1185">Reference proteome</keyword>
<evidence type="ECO:0000313" key="7">
    <source>
        <dbReference type="Proteomes" id="UP000283255"/>
    </source>
</evidence>
<dbReference type="PRINTS" id="PR00039">
    <property type="entry name" value="HTHLYSR"/>
</dbReference>